<name>A0A814RZA2_9BILA</name>
<evidence type="ECO:0000313" key="7">
    <source>
        <dbReference type="EMBL" id="CAF1138431.1"/>
    </source>
</evidence>
<dbReference type="PANTHER" id="PTHR19444:SF13">
    <property type="entry name" value="PROTEIN UNC-93 HOMOLOG A"/>
    <property type="match status" value="1"/>
</dbReference>
<feature type="transmembrane region" description="Helical" evidence="6">
    <location>
        <begin position="377"/>
        <end position="398"/>
    </location>
</feature>
<feature type="transmembrane region" description="Helical" evidence="6">
    <location>
        <begin position="259"/>
        <end position="276"/>
    </location>
</feature>
<dbReference type="GO" id="GO:0016020">
    <property type="term" value="C:membrane"/>
    <property type="evidence" value="ECO:0007669"/>
    <property type="project" value="UniProtKB-SubCell"/>
</dbReference>
<evidence type="ECO:0000256" key="3">
    <source>
        <dbReference type="ARBA" id="ARBA00022692"/>
    </source>
</evidence>
<evidence type="ECO:0000256" key="5">
    <source>
        <dbReference type="ARBA" id="ARBA00023136"/>
    </source>
</evidence>
<sequence>MDRSNFYNIIHLSLSFFLILTPFGVTQIFQTSSDHAKDGALALAITSLVFCLTNLVLSSYITRSLGVRLTLIFSSVAYVPFIASNIKYNRWTLYISGFLVGVGAALLWTAQGVYVTISTNKHEQVNNLVPSSTRGLMNGTFFVPSSTRGLMNGTFFGIFQLHQIIGNLLVSFLFHIKLDEWIIFTILTSICGLGTFSLIFLRPVEIPKDGKKQSILSSLSILFDIRFLFLIPTMCYSGLSQGFIAAAVPPLIVDKSWKYLIFGLFGTVSAVSYVFFGKLSDLIGRRLLIFAIGALAHMTIFVLLLLVWKPPLDQNNTEIFLILVIGLSIGDAIFGTLLYSIIGTFYEESRLADAFACLKVFQAGSTAIAFVEDVYVPFSIQVLCLIILLSLAFITLIYEHYGITSLDTGKTRMSIQKENKKETEADIEGQFAYATLSNET</sequence>
<feature type="transmembrane region" description="Helical" evidence="6">
    <location>
        <begin position="41"/>
        <end position="61"/>
    </location>
</feature>
<keyword evidence="4 6" id="KW-1133">Transmembrane helix</keyword>
<gene>
    <name evidence="7" type="ORF">SEV965_LOCUS17801</name>
</gene>
<feature type="transmembrane region" description="Helical" evidence="6">
    <location>
        <begin position="91"/>
        <end position="110"/>
    </location>
</feature>
<dbReference type="EMBL" id="CAJNOU010001033">
    <property type="protein sequence ID" value="CAF1138431.1"/>
    <property type="molecule type" value="Genomic_DNA"/>
</dbReference>
<dbReference type="PANTHER" id="PTHR19444">
    <property type="entry name" value="UNC-93 RELATED"/>
    <property type="match status" value="1"/>
</dbReference>
<dbReference type="SUPFAM" id="SSF103473">
    <property type="entry name" value="MFS general substrate transporter"/>
    <property type="match status" value="1"/>
</dbReference>
<proteinExistence type="inferred from homology"/>
<dbReference type="InterPro" id="IPR036259">
    <property type="entry name" value="MFS_trans_sf"/>
</dbReference>
<dbReference type="AlphaFoldDB" id="A0A814RZA2"/>
<evidence type="ECO:0000256" key="1">
    <source>
        <dbReference type="ARBA" id="ARBA00004141"/>
    </source>
</evidence>
<evidence type="ECO:0000313" key="8">
    <source>
        <dbReference type="Proteomes" id="UP000663889"/>
    </source>
</evidence>
<protein>
    <submittedName>
        <fullName evidence="7">Uncharacterized protein</fullName>
    </submittedName>
</protein>
<dbReference type="Pfam" id="PF05978">
    <property type="entry name" value="UNC-93"/>
    <property type="match status" value="1"/>
</dbReference>
<feature type="transmembrane region" description="Helical" evidence="6">
    <location>
        <begin position="319"/>
        <end position="339"/>
    </location>
</feature>
<comment type="similarity">
    <text evidence="2">Belongs to the unc-93 family.</text>
</comment>
<dbReference type="Gene3D" id="1.20.1250.20">
    <property type="entry name" value="MFS general substrate transporter like domains"/>
    <property type="match status" value="2"/>
</dbReference>
<comment type="caution">
    <text evidence="7">The sequence shown here is derived from an EMBL/GenBank/DDBJ whole genome shotgun (WGS) entry which is preliminary data.</text>
</comment>
<evidence type="ECO:0000256" key="6">
    <source>
        <dbReference type="SAM" id="Phobius"/>
    </source>
</evidence>
<accession>A0A814RZA2</accession>
<keyword evidence="3 6" id="KW-0812">Transmembrane</keyword>
<evidence type="ECO:0000256" key="4">
    <source>
        <dbReference type="ARBA" id="ARBA00022989"/>
    </source>
</evidence>
<dbReference type="InterPro" id="IPR051951">
    <property type="entry name" value="UNC-93_regulatory"/>
</dbReference>
<dbReference type="Proteomes" id="UP000663889">
    <property type="component" value="Unassembled WGS sequence"/>
</dbReference>
<feature type="transmembrane region" description="Helical" evidence="6">
    <location>
        <begin position="181"/>
        <end position="201"/>
    </location>
</feature>
<feature type="transmembrane region" description="Helical" evidence="6">
    <location>
        <begin position="6"/>
        <end position="29"/>
    </location>
</feature>
<comment type="subcellular location">
    <subcellularLocation>
        <location evidence="1">Membrane</location>
        <topology evidence="1">Multi-pass membrane protein</topology>
    </subcellularLocation>
</comment>
<organism evidence="7 8">
    <name type="scientific">Rotaria sordida</name>
    <dbReference type="NCBI Taxonomy" id="392033"/>
    <lineage>
        <taxon>Eukaryota</taxon>
        <taxon>Metazoa</taxon>
        <taxon>Spiralia</taxon>
        <taxon>Gnathifera</taxon>
        <taxon>Rotifera</taxon>
        <taxon>Eurotatoria</taxon>
        <taxon>Bdelloidea</taxon>
        <taxon>Philodinida</taxon>
        <taxon>Philodinidae</taxon>
        <taxon>Rotaria</taxon>
    </lineage>
</organism>
<keyword evidence="5 6" id="KW-0472">Membrane</keyword>
<feature type="transmembrane region" description="Helical" evidence="6">
    <location>
        <begin position="288"/>
        <end position="307"/>
    </location>
</feature>
<reference evidence="7" key="1">
    <citation type="submission" date="2021-02" db="EMBL/GenBank/DDBJ databases">
        <authorList>
            <person name="Nowell W R."/>
        </authorList>
    </citation>
    <scope>NUCLEOTIDE SEQUENCE</scope>
</reference>
<dbReference type="InterPro" id="IPR010291">
    <property type="entry name" value="Ion_channel_UNC-93"/>
</dbReference>
<evidence type="ECO:0000256" key="2">
    <source>
        <dbReference type="ARBA" id="ARBA00009172"/>
    </source>
</evidence>